<dbReference type="CDD" id="cd01392">
    <property type="entry name" value="HTH_LacI"/>
    <property type="match status" value="1"/>
</dbReference>
<dbReference type="CDD" id="cd06307">
    <property type="entry name" value="PBP1_sugar_binding"/>
    <property type="match status" value="1"/>
</dbReference>
<protein>
    <submittedName>
        <fullName evidence="4">LacI family DNA-binding transcriptional regulator</fullName>
    </submittedName>
</protein>
<dbReference type="InterPro" id="IPR010982">
    <property type="entry name" value="Lambda_DNA-bd_dom_sf"/>
</dbReference>
<dbReference type="SMART" id="SM00354">
    <property type="entry name" value="HTH_LACI"/>
    <property type="match status" value="1"/>
</dbReference>
<reference evidence="4 5" key="1">
    <citation type="journal article" date="2021" name="ISME Commun">
        <title>Automated analysis of genomic sequences facilitates high-throughput and comprehensive description of bacteria.</title>
        <authorList>
            <person name="Hitch T.C.A."/>
        </authorList>
    </citation>
    <scope>NUCLEOTIDE SEQUENCE [LARGE SCALE GENOMIC DNA]</scope>
    <source>
        <strain evidence="4 5">Sanger_04</strain>
    </source>
</reference>
<evidence type="ECO:0000256" key="2">
    <source>
        <dbReference type="ARBA" id="ARBA00007639"/>
    </source>
</evidence>
<sequence length="345" mass="37694">MSVTIKQIAELANVSRGTVDKVLNDRPGVKAETKAKILQIAKELNYQPNFLGKALVQSKEPTKLGIVLTPDYNPFIQAILKGIRQATDEFSPFGLKIDVKMLTTLEAAELISILNEMSINGYSGIAVFPIDDTQVKNKINQLVDEGIVVMTFNSRIDGIHDLCFLGQDHVQGGVAAGGLMGHLLPDGGEVGVIISSTSLSCHQCRLKGFQEKLASRYPDLHIVDIKENQDRKDEAFKYTLEYCNRYPNLKGIYITGGGIGGVGTALDIAGKAGKIKVICHDLVPDTLTLLQNGTVDFAIGQSATNQGYQIVKILFDYIIKKQKPSSYYIKVPITIATEDTIDCFE</sequence>
<dbReference type="InterPro" id="IPR025997">
    <property type="entry name" value="SBP_2_dom"/>
</dbReference>
<dbReference type="PROSITE" id="PS50932">
    <property type="entry name" value="HTH_LACI_2"/>
    <property type="match status" value="1"/>
</dbReference>
<dbReference type="PANTHER" id="PTHR30036">
    <property type="entry name" value="D-XYLOSE-BINDING PERIPLASMIC PROTEIN"/>
    <property type="match status" value="1"/>
</dbReference>
<dbReference type="Gene3D" id="3.40.50.2300">
    <property type="match status" value="2"/>
</dbReference>
<comment type="subcellular location">
    <subcellularLocation>
        <location evidence="1">Cell envelope</location>
    </subcellularLocation>
</comment>
<dbReference type="Gene3D" id="1.10.260.40">
    <property type="entry name" value="lambda repressor-like DNA-binding domains"/>
    <property type="match status" value="1"/>
</dbReference>
<dbReference type="InterPro" id="IPR000843">
    <property type="entry name" value="HTH_LacI"/>
</dbReference>
<evidence type="ECO:0000259" key="3">
    <source>
        <dbReference type="PROSITE" id="PS50932"/>
    </source>
</evidence>
<keyword evidence="5" id="KW-1185">Reference proteome</keyword>
<dbReference type="RefSeq" id="WP_158362597.1">
    <property type="nucleotide sequence ID" value="NZ_JAOQKC010000005.1"/>
</dbReference>
<gene>
    <name evidence="4" type="ORF">OCV63_05635</name>
</gene>
<evidence type="ECO:0000313" key="5">
    <source>
        <dbReference type="Proteomes" id="UP001652461"/>
    </source>
</evidence>
<name>A0ABT2RVN3_9FIRM</name>
<dbReference type="Proteomes" id="UP001652461">
    <property type="component" value="Unassembled WGS sequence"/>
</dbReference>
<dbReference type="EMBL" id="JAOQKC010000005">
    <property type="protein sequence ID" value="MCU6696378.1"/>
    <property type="molecule type" value="Genomic_DNA"/>
</dbReference>
<comment type="caution">
    <text evidence="4">The sequence shown here is derived from an EMBL/GenBank/DDBJ whole genome shotgun (WGS) entry which is preliminary data.</text>
</comment>
<dbReference type="InterPro" id="IPR050555">
    <property type="entry name" value="Bact_Solute-Bind_Prot2"/>
</dbReference>
<dbReference type="SUPFAM" id="SSF47413">
    <property type="entry name" value="lambda repressor-like DNA-binding domains"/>
    <property type="match status" value="1"/>
</dbReference>
<feature type="domain" description="HTH lacI-type" evidence="3">
    <location>
        <begin position="3"/>
        <end position="57"/>
    </location>
</feature>
<dbReference type="PANTHER" id="PTHR30036:SF7">
    <property type="entry name" value="ABC TRANSPORTER PERIPLASMIC-BINDING PROTEIN YPHF"/>
    <property type="match status" value="1"/>
</dbReference>
<keyword evidence="4" id="KW-0238">DNA-binding</keyword>
<dbReference type="InterPro" id="IPR028082">
    <property type="entry name" value="Peripla_BP_I"/>
</dbReference>
<organism evidence="4 5">
    <name type="scientific">Laedolimicola ammoniilytica</name>
    <dbReference type="NCBI Taxonomy" id="2981771"/>
    <lineage>
        <taxon>Bacteria</taxon>
        <taxon>Bacillati</taxon>
        <taxon>Bacillota</taxon>
        <taxon>Clostridia</taxon>
        <taxon>Lachnospirales</taxon>
        <taxon>Lachnospiraceae</taxon>
        <taxon>Laedolimicola</taxon>
    </lineage>
</organism>
<accession>A0ABT2RVN3</accession>
<dbReference type="GO" id="GO:0003677">
    <property type="term" value="F:DNA binding"/>
    <property type="evidence" value="ECO:0007669"/>
    <property type="project" value="UniProtKB-KW"/>
</dbReference>
<dbReference type="SUPFAM" id="SSF53822">
    <property type="entry name" value="Periplasmic binding protein-like I"/>
    <property type="match status" value="1"/>
</dbReference>
<dbReference type="Pfam" id="PF13407">
    <property type="entry name" value="Peripla_BP_4"/>
    <property type="match status" value="1"/>
</dbReference>
<comment type="similarity">
    <text evidence="2">Belongs to the bacterial solute-binding protein 2 family.</text>
</comment>
<evidence type="ECO:0000256" key="1">
    <source>
        <dbReference type="ARBA" id="ARBA00004196"/>
    </source>
</evidence>
<dbReference type="Pfam" id="PF00356">
    <property type="entry name" value="LacI"/>
    <property type="match status" value="1"/>
</dbReference>
<evidence type="ECO:0000313" key="4">
    <source>
        <dbReference type="EMBL" id="MCU6696378.1"/>
    </source>
</evidence>
<proteinExistence type="inferred from homology"/>